<dbReference type="EMBL" id="RZGK01000005">
    <property type="protein sequence ID" value="KAF9698717.1"/>
    <property type="molecule type" value="Genomic_DNA"/>
</dbReference>
<proteinExistence type="predicted"/>
<evidence type="ECO:0000256" key="1">
    <source>
        <dbReference type="SAM" id="MobiDB-lite"/>
    </source>
</evidence>
<feature type="region of interest" description="Disordered" evidence="1">
    <location>
        <begin position="71"/>
        <end position="153"/>
    </location>
</feature>
<gene>
    <name evidence="2" type="ORF">EKO04_003179</name>
</gene>
<reference evidence="2" key="2">
    <citation type="submission" date="2020-09" db="EMBL/GenBank/DDBJ databases">
        <title>Reference genome assembly for Australian Ascochyta lentis isolate Al4.</title>
        <authorList>
            <person name="Lee R.C."/>
            <person name="Farfan-Caceres L.M."/>
            <person name="Debler J.W."/>
            <person name="Williams A.H."/>
            <person name="Henares B.M."/>
        </authorList>
    </citation>
    <scope>NUCLEOTIDE SEQUENCE</scope>
    <source>
        <strain evidence="2">Al4</strain>
    </source>
</reference>
<sequence>MLGSASRSNAEAVYAEEPAPGPSPLQYPPTYPLFISARLSQNNSIAHSPLSAFSVVPRFQSARLPLTIPVLPNRSVAPPRSISTIAPPRSPTASRSPHKKAPGKRARSAAPPDPAPPTTRSTKRARLTAEDVELEDEEIKEAFDDVPADDQSRVPGLHLHRQQPLDQLRSLHPQPFSLPQGPAQDIEDSKQVPRVLAPNARSPATSYKTEWSEYEAEVDEIKAHPSAAVVLAERTAVAAKEAVVQIKTLLTVNSTLLARFTHFEADLRTRLKIPPAAGHKDFVQMLVKDVTNAAAGDKDNGGGGGSAEGGA</sequence>
<keyword evidence="3" id="KW-1185">Reference proteome</keyword>
<organism evidence="2 3">
    <name type="scientific">Ascochyta lentis</name>
    <dbReference type="NCBI Taxonomy" id="205686"/>
    <lineage>
        <taxon>Eukaryota</taxon>
        <taxon>Fungi</taxon>
        <taxon>Dikarya</taxon>
        <taxon>Ascomycota</taxon>
        <taxon>Pezizomycotina</taxon>
        <taxon>Dothideomycetes</taxon>
        <taxon>Pleosporomycetidae</taxon>
        <taxon>Pleosporales</taxon>
        <taxon>Pleosporineae</taxon>
        <taxon>Didymellaceae</taxon>
        <taxon>Ascochyta</taxon>
    </lineage>
</organism>
<comment type="caution">
    <text evidence="2">The sequence shown here is derived from an EMBL/GenBank/DDBJ whole genome shotgun (WGS) entry which is preliminary data.</text>
</comment>
<feature type="region of interest" description="Disordered" evidence="1">
    <location>
        <begin position="1"/>
        <end position="27"/>
    </location>
</feature>
<feature type="compositionally biased region" description="Acidic residues" evidence="1">
    <location>
        <begin position="130"/>
        <end position="148"/>
    </location>
</feature>
<dbReference type="AlphaFoldDB" id="A0A8H7J948"/>
<evidence type="ECO:0000313" key="2">
    <source>
        <dbReference type="EMBL" id="KAF9698717.1"/>
    </source>
</evidence>
<protein>
    <submittedName>
        <fullName evidence="2">Uncharacterized protein</fullName>
    </submittedName>
</protein>
<evidence type="ECO:0000313" key="3">
    <source>
        <dbReference type="Proteomes" id="UP000651452"/>
    </source>
</evidence>
<accession>A0A8H7J948</accession>
<reference evidence="2" key="1">
    <citation type="submission" date="2018-12" db="EMBL/GenBank/DDBJ databases">
        <authorList>
            <person name="Syme R.A."/>
            <person name="Farfan-Caceres L."/>
            <person name="Lichtenzveig J."/>
        </authorList>
    </citation>
    <scope>NUCLEOTIDE SEQUENCE</scope>
    <source>
        <strain evidence="2">Al4</strain>
    </source>
</reference>
<feature type="compositionally biased region" description="Basic residues" evidence="1">
    <location>
        <begin position="96"/>
        <end position="107"/>
    </location>
</feature>
<dbReference type="Proteomes" id="UP000651452">
    <property type="component" value="Unassembled WGS sequence"/>
</dbReference>
<name>A0A8H7J948_9PLEO</name>